<dbReference type="EMBL" id="JABSTQ010011374">
    <property type="protein sequence ID" value="KAG0412116.1"/>
    <property type="molecule type" value="Genomic_DNA"/>
</dbReference>
<name>A0AC60NY73_IXOPE</name>
<keyword evidence="2" id="KW-1185">Reference proteome</keyword>
<sequence length="607" mass="69892">MKNVTKYKDNEEVVLWMNTVGPYHNRQETYAYFSLPFCSGTKPSISHYHETLGEALLGVELEFSGLDILFKAPVAKMPYCEITLDERNLQDLTYAVRNHYWYQMYIDGLPIWGIVGEHDESDNSFYLWTHKKFDIGYNGNRIMDVNLTSEVKTKLVLHQKITFTYEVNWKVSHQRFEDRFDKYLDPSFFQHRIHWFSIFNSFMMVIFLVGLVSMILMRTLRKDYARYSKDEEMDDMVGNEWQIVQVVKLTSHLTPRPLPIAACGRGRPFFCFHAILSCLPVRERDLGDEYGWKQVHGDVFRPPSHALLFSALVGTGHQIATVVLCVILFAIMGELYTERGSLLSTAIFVYAATSPVNGYFGGSLYGRMGGKQWIKQMLMSAFILPALVCGTAFVINFIAIYYHASRAIPFGTMVAVTCICLFIILPLTLVGTVLGRNLAGQPNYPCRINAVPRPIPEKKWFMEPSVIVVLGGILPFGSIFIEMYFIFTSFWAYKIYYVYGFMLLVFLILTVVTVCVTIVCTYFLLNAEDYRWQWTSFLSGASTAGYVYLYSFYYYFFKTKMYGLFQTVFYFGYMALFSFTLGALCGTFGYIGTSVFVRKIYSTVKID</sequence>
<protein>
    <submittedName>
        <fullName evidence="1">Uncharacterized protein</fullName>
    </submittedName>
</protein>
<evidence type="ECO:0000313" key="2">
    <source>
        <dbReference type="Proteomes" id="UP000805193"/>
    </source>
</evidence>
<comment type="caution">
    <text evidence="1">The sequence shown here is derived from an EMBL/GenBank/DDBJ whole genome shotgun (WGS) entry which is preliminary data.</text>
</comment>
<evidence type="ECO:0000313" key="1">
    <source>
        <dbReference type="EMBL" id="KAG0412116.1"/>
    </source>
</evidence>
<proteinExistence type="predicted"/>
<gene>
    <name evidence="1" type="ORF">HPB47_010755</name>
</gene>
<accession>A0AC60NY73</accession>
<dbReference type="Proteomes" id="UP000805193">
    <property type="component" value="Unassembled WGS sequence"/>
</dbReference>
<reference evidence="1 2" key="1">
    <citation type="journal article" date="2020" name="Cell">
        <title>Large-Scale Comparative Analyses of Tick Genomes Elucidate Their Genetic Diversity and Vector Capacities.</title>
        <authorList>
            <consortium name="Tick Genome and Microbiome Consortium (TIGMIC)"/>
            <person name="Jia N."/>
            <person name="Wang J."/>
            <person name="Shi W."/>
            <person name="Du L."/>
            <person name="Sun Y."/>
            <person name="Zhan W."/>
            <person name="Jiang J.F."/>
            <person name="Wang Q."/>
            <person name="Zhang B."/>
            <person name="Ji P."/>
            <person name="Bell-Sakyi L."/>
            <person name="Cui X.M."/>
            <person name="Yuan T.T."/>
            <person name="Jiang B.G."/>
            <person name="Yang W.F."/>
            <person name="Lam T.T."/>
            <person name="Chang Q.C."/>
            <person name="Ding S.J."/>
            <person name="Wang X.J."/>
            <person name="Zhu J.G."/>
            <person name="Ruan X.D."/>
            <person name="Zhao L."/>
            <person name="Wei J.T."/>
            <person name="Ye R.Z."/>
            <person name="Que T.C."/>
            <person name="Du C.H."/>
            <person name="Zhou Y.H."/>
            <person name="Cheng J.X."/>
            <person name="Dai P.F."/>
            <person name="Guo W.B."/>
            <person name="Han X.H."/>
            <person name="Huang E.J."/>
            <person name="Li L.F."/>
            <person name="Wei W."/>
            <person name="Gao Y.C."/>
            <person name="Liu J.Z."/>
            <person name="Shao H.Z."/>
            <person name="Wang X."/>
            <person name="Wang C.C."/>
            <person name="Yang T.C."/>
            <person name="Huo Q.B."/>
            <person name="Li W."/>
            <person name="Chen H.Y."/>
            <person name="Chen S.E."/>
            <person name="Zhou L.G."/>
            <person name="Ni X.B."/>
            <person name="Tian J.H."/>
            <person name="Sheng Y."/>
            <person name="Liu T."/>
            <person name="Pan Y.S."/>
            <person name="Xia L.Y."/>
            <person name="Li J."/>
            <person name="Zhao F."/>
            <person name="Cao W.C."/>
        </authorList>
    </citation>
    <scope>NUCLEOTIDE SEQUENCE [LARGE SCALE GENOMIC DNA]</scope>
    <source>
        <strain evidence="1">Iper-2018</strain>
    </source>
</reference>
<organism evidence="1 2">
    <name type="scientific">Ixodes persulcatus</name>
    <name type="common">Taiga tick</name>
    <dbReference type="NCBI Taxonomy" id="34615"/>
    <lineage>
        <taxon>Eukaryota</taxon>
        <taxon>Metazoa</taxon>
        <taxon>Ecdysozoa</taxon>
        <taxon>Arthropoda</taxon>
        <taxon>Chelicerata</taxon>
        <taxon>Arachnida</taxon>
        <taxon>Acari</taxon>
        <taxon>Parasitiformes</taxon>
        <taxon>Ixodida</taxon>
        <taxon>Ixodoidea</taxon>
        <taxon>Ixodidae</taxon>
        <taxon>Ixodinae</taxon>
        <taxon>Ixodes</taxon>
    </lineage>
</organism>